<gene>
    <name evidence="1" type="ORF">PSYMO_17788</name>
</gene>
<feature type="non-terminal residue" evidence="1">
    <location>
        <position position="1"/>
    </location>
</feature>
<evidence type="ECO:0000313" key="2">
    <source>
        <dbReference type="Proteomes" id="UP000003465"/>
    </source>
</evidence>
<reference evidence="1 2" key="1">
    <citation type="journal article" date="2011" name="PLoS Pathog.">
        <title>Dynamic evolution of pathogenicity revealed by sequencing and comparative genomics of 19 Pseudomonas syringae isolates.</title>
        <authorList>
            <person name="Baltrus D.A."/>
            <person name="Nishimura M.T."/>
            <person name="Romanchuk A."/>
            <person name="Chang J.H."/>
            <person name="Mukhtar M.S."/>
            <person name="Cherkis K."/>
            <person name="Roach J."/>
            <person name="Grant S.R."/>
            <person name="Jones C.D."/>
            <person name="Dangl J.L."/>
        </authorList>
    </citation>
    <scope>NUCLEOTIDE SEQUENCE [LARGE SCALE GENOMIC DNA]</scope>
    <source>
        <strain evidence="1 2">301020</strain>
    </source>
</reference>
<dbReference type="AlphaFoldDB" id="A0A656GBU9"/>
<proteinExistence type="predicted"/>
<comment type="caution">
    <text evidence="1">The sequence shown here is derived from an EMBL/GenBank/DDBJ whole genome shotgun (WGS) entry which is preliminary data.</text>
</comment>
<evidence type="ECO:0000313" key="1">
    <source>
        <dbReference type="EMBL" id="EGH23208.1"/>
    </source>
</evidence>
<organism evidence="1 2">
    <name type="scientific">Pseudomonas amygdali pv. mori str. 301020</name>
    <dbReference type="NCBI Taxonomy" id="629261"/>
    <lineage>
        <taxon>Bacteria</taxon>
        <taxon>Pseudomonadati</taxon>
        <taxon>Pseudomonadota</taxon>
        <taxon>Gammaproteobacteria</taxon>
        <taxon>Pseudomonadales</taxon>
        <taxon>Pseudomonadaceae</taxon>
        <taxon>Pseudomonas</taxon>
        <taxon>Pseudomonas amygdali</taxon>
    </lineage>
</organism>
<accession>A0A656GBU9</accession>
<sequence>KNRREHYVYSVQEEVFDYIEKITNAMLAEQHAAKKYAGITDQ</sequence>
<protein>
    <submittedName>
        <fullName evidence="1">Uncharacterized protein</fullName>
    </submittedName>
</protein>
<name>A0A656GBU9_PSEA0</name>
<dbReference type="Proteomes" id="UP000003465">
    <property type="component" value="Unassembled WGS sequence"/>
</dbReference>
<dbReference type="EMBL" id="AEAG01000690">
    <property type="protein sequence ID" value="EGH23208.1"/>
    <property type="molecule type" value="Genomic_DNA"/>
</dbReference>